<evidence type="ECO:0000313" key="8">
    <source>
        <dbReference type="WBParaSite" id="SMUV_0000481901-mRNA-1"/>
    </source>
</evidence>
<proteinExistence type="inferred from homology"/>
<evidence type="ECO:0000256" key="4">
    <source>
        <dbReference type="ARBA" id="ARBA00011959"/>
    </source>
</evidence>
<evidence type="ECO:0000256" key="6">
    <source>
        <dbReference type="ARBA" id="ARBA00029734"/>
    </source>
</evidence>
<dbReference type="GO" id="GO:0005737">
    <property type="term" value="C:cytoplasm"/>
    <property type="evidence" value="ECO:0007669"/>
    <property type="project" value="TreeGrafter"/>
</dbReference>
<dbReference type="CDD" id="cd01398">
    <property type="entry name" value="RPI_A"/>
    <property type="match status" value="1"/>
</dbReference>
<evidence type="ECO:0000256" key="1">
    <source>
        <dbReference type="ARBA" id="ARBA00001713"/>
    </source>
</evidence>
<evidence type="ECO:0000256" key="2">
    <source>
        <dbReference type="ARBA" id="ARBA00004988"/>
    </source>
</evidence>
<comment type="pathway">
    <text evidence="2">Carbohydrate degradation; pentose phosphate pathway; D-ribose 5-phosphate from D-ribulose 5-phosphate (non-oxidative stage): step 1/1.</text>
</comment>
<dbReference type="FunFam" id="3.40.50.1360:FF:000001">
    <property type="entry name" value="Ribose-5-phosphate isomerase A"/>
    <property type="match status" value="1"/>
</dbReference>
<dbReference type="InterPro" id="IPR037171">
    <property type="entry name" value="NagB/RpiA_transferase-like"/>
</dbReference>
<name>A0A0N5AK13_9BILA</name>
<evidence type="ECO:0000256" key="5">
    <source>
        <dbReference type="ARBA" id="ARBA00023235"/>
    </source>
</evidence>
<dbReference type="GO" id="GO:0006014">
    <property type="term" value="P:D-ribose metabolic process"/>
    <property type="evidence" value="ECO:0007669"/>
    <property type="project" value="TreeGrafter"/>
</dbReference>
<dbReference type="SUPFAM" id="SSF100950">
    <property type="entry name" value="NagB/RpiA/CoA transferase-like"/>
    <property type="match status" value="1"/>
</dbReference>
<dbReference type="PANTHER" id="PTHR11934:SF0">
    <property type="entry name" value="RIBOSE-5-PHOSPHATE ISOMERASE"/>
    <property type="match status" value="1"/>
</dbReference>
<dbReference type="EC" id="5.3.1.6" evidence="4"/>
<sequence length="246" mass="26979">MSSFELAKRSAAFAAGEAYIRSGCRLGVGTGTTVKYVVDYLEEKIKEGKLSDIVCVPSSHMTRLLLLKAGIRIATFDETPELDVYIDGADEIDSNLNCIKGGCGCLVRERIVQSSSKHFVLIADNSKQSKYLGEQCETIPIEVVPFGYVPAINHIMKQEGGHCSLRASDVKSAEKIGPVITDNNNYLLDWNFPKDQFRTTEDLLMLKKRLNDIPGVVDSGIFANVAEKAYIGSPEGSVLEIFSSNF</sequence>
<dbReference type="NCBIfam" id="TIGR00021">
    <property type="entry name" value="rpiA"/>
    <property type="match status" value="1"/>
</dbReference>
<protein>
    <recommendedName>
        <fullName evidence="4">ribose-5-phosphate isomerase</fullName>
        <ecNumber evidence="4">5.3.1.6</ecNumber>
    </recommendedName>
    <alternativeName>
        <fullName evidence="6">Phosphoriboisomerase</fullName>
    </alternativeName>
</protein>
<dbReference type="GO" id="GO:0004751">
    <property type="term" value="F:ribose-5-phosphate isomerase activity"/>
    <property type="evidence" value="ECO:0007669"/>
    <property type="project" value="UniProtKB-EC"/>
</dbReference>
<dbReference type="WBParaSite" id="SMUV_0000481901-mRNA-1">
    <property type="protein sequence ID" value="SMUV_0000481901-mRNA-1"/>
    <property type="gene ID" value="SMUV_0000481901"/>
</dbReference>
<dbReference type="Gene3D" id="3.30.70.260">
    <property type="match status" value="1"/>
</dbReference>
<comment type="catalytic activity">
    <reaction evidence="1">
        <text>aldehydo-D-ribose 5-phosphate = D-ribulose 5-phosphate</text>
        <dbReference type="Rhea" id="RHEA:14657"/>
        <dbReference type="ChEBI" id="CHEBI:58121"/>
        <dbReference type="ChEBI" id="CHEBI:58273"/>
        <dbReference type="EC" id="5.3.1.6"/>
    </reaction>
</comment>
<dbReference type="PANTHER" id="PTHR11934">
    <property type="entry name" value="RIBOSE-5-PHOSPHATE ISOMERASE"/>
    <property type="match status" value="1"/>
</dbReference>
<dbReference type="Pfam" id="PF06026">
    <property type="entry name" value="Rib_5-P_isom_A"/>
    <property type="match status" value="1"/>
</dbReference>
<keyword evidence="7" id="KW-1185">Reference proteome</keyword>
<dbReference type="Gene3D" id="3.40.50.1360">
    <property type="match status" value="1"/>
</dbReference>
<dbReference type="UniPathway" id="UPA00115">
    <property type="reaction ID" value="UER00412"/>
</dbReference>
<dbReference type="NCBIfam" id="NF001924">
    <property type="entry name" value="PRK00702.1"/>
    <property type="match status" value="1"/>
</dbReference>
<dbReference type="SUPFAM" id="SSF75445">
    <property type="entry name" value="D-ribose-5-phosphate isomerase (RpiA), lid domain"/>
    <property type="match status" value="1"/>
</dbReference>
<keyword evidence="5" id="KW-0413">Isomerase</keyword>
<evidence type="ECO:0000313" key="7">
    <source>
        <dbReference type="Proteomes" id="UP000046393"/>
    </source>
</evidence>
<reference evidence="8" key="1">
    <citation type="submission" date="2017-02" db="UniProtKB">
        <authorList>
            <consortium name="WormBaseParasite"/>
        </authorList>
    </citation>
    <scope>IDENTIFICATION</scope>
</reference>
<dbReference type="Proteomes" id="UP000046393">
    <property type="component" value="Unplaced"/>
</dbReference>
<dbReference type="GO" id="GO:0009052">
    <property type="term" value="P:pentose-phosphate shunt, non-oxidative branch"/>
    <property type="evidence" value="ECO:0007669"/>
    <property type="project" value="InterPro"/>
</dbReference>
<dbReference type="InterPro" id="IPR004788">
    <property type="entry name" value="Ribose5P_isomerase_type_A"/>
</dbReference>
<evidence type="ECO:0000256" key="3">
    <source>
        <dbReference type="ARBA" id="ARBA00008088"/>
    </source>
</evidence>
<accession>A0A0N5AK13</accession>
<comment type="similarity">
    <text evidence="3">Belongs to the ribose 5-phosphate isomerase family.</text>
</comment>
<dbReference type="STRING" id="451379.A0A0N5AK13"/>
<organism evidence="7 8">
    <name type="scientific">Syphacia muris</name>
    <dbReference type="NCBI Taxonomy" id="451379"/>
    <lineage>
        <taxon>Eukaryota</taxon>
        <taxon>Metazoa</taxon>
        <taxon>Ecdysozoa</taxon>
        <taxon>Nematoda</taxon>
        <taxon>Chromadorea</taxon>
        <taxon>Rhabditida</taxon>
        <taxon>Spirurina</taxon>
        <taxon>Oxyuridomorpha</taxon>
        <taxon>Oxyuroidea</taxon>
        <taxon>Oxyuridae</taxon>
        <taxon>Syphacia</taxon>
    </lineage>
</organism>
<dbReference type="AlphaFoldDB" id="A0A0N5AK13"/>